<dbReference type="RefSeq" id="XP_018259989.1">
    <property type="nucleotide sequence ID" value="XM_018411321.1"/>
</dbReference>
<proteinExistence type="predicted"/>
<dbReference type="STRING" id="1296121.A0A1A5ZWG2"/>
<reference evidence="5" key="1">
    <citation type="submission" date="2013-07" db="EMBL/GenBank/DDBJ databases">
        <title>The Genome Sequence of Cryptococcus dejecticola CBS10117.</title>
        <authorList>
            <consortium name="The Broad Institute Genome Sequencing Platform"/>
            <person name="Cuomo C."/>
            <person name="Litvintseva A."/>
            <person name="Chen Y."/>
            <person name="Heitman J."/>
            <person name="Sun S."/>
            <person name="Springer D."/>
            <person name="Dromer F."/>
            <person name="Young S.K."/>
            <person name="Zeng Q."/>
            <person name="Gargeya S."/>
            <person name="Fitzgerald M."/>
            <person name="Abouelleil A."/>
            <person name="Alvarado L."/>
            <person name="Berlin A.M."/>
            <person name="Chapman S.B."/>
            <person name="Dewar J."/>
            <person name="Goldberg J."/>
            <person name="Griggs A."/>
            <person name="Gujja S."/>
            <person name="Hansen M."/>
            <person name="Howarth C."/>
            <person name="Imamovic A."/>
            <person name="Larimer J."/>
            <person name="McCowan C."/>
            <person name="Murphy C."/>
            <person name="Pearson M."/>
            <person name="Priest M."/>
            <person name="Roberts A."/>
            <person name="Saif S."/>
            <person name="Shea T."/>
            <person name="Sykes S."/>
            <person name="Wortman J."/>
            <person name="Nusbaum C."/>
            <person name="Birren B."/>
        </authorList>
    </citation>
    <scope>NUCLEOTIDE SEQUENCE [LARGE SCALE GENOMIC DNA]</scope>
    <source>
        <strain evidence="5">CBS 10117</strain>
    </source>
</reference>
<dbReference type="KEGG" id="kdj:28971760"/>
<name>A0A1A5ZWG2_9TREE</name>
<accession>A0A1A5ZWG2</accession>
<evidence type="ECO:0000256" key="1">
    <source>
        <dbReference type="ARBA" id="ARBA00022793"/>
    </source>
</evidence>
<organism evidence="5">
    <name type="scientific">Kwoniella dejecticola CBS 10117</name>
    <dbReference type="NCBI Taxonomy" id="1296121"/>
    <lineage>
        <taxon>Eukaryota</taxon>
        <taxon>Fungi</taxon>
        <taxon>Dikarya</taxon>
        <taxon>Basidiomycota</taxon>
        <taxon>Agaricomycotina</taxon>
        <taxon>Tremellomycetes</taxon>
        <taxon>Tremellales</taxon>
        <taxon>Cryptococcaceae</taxon>
        <taxon>Kwoniella</taxon>
    </lineage>
</organism>
<evidence type="ECO:0000313" key="5">
    <source>
        <dbReference type="EMBL" id="OBR82147.1"/>
    </source>
</evidence>
<dbReference type="EMBL" id="KI894036">
    <property type="protein sequence ID" value="OBR82147.1"/>
    <property type="molecule type" value="Genomic_DNA"/>
</dbReference>
<dbReference type="GO" id="GO:0004609">
    <property type="term" value="F:phosphatidylserine decarboxylase activity"/>
    <property type="evidence" value="ECO:0007669"/>
    <property type="project" value="InterPro"/>
</dbReference>
<evidence type="ECO:0000313" key="6">
    <source>
        <dbReference type="EMBL" id="WWC65452.1"/>
    </source>
</evidence>
<evidence type="ECO:0000313" key="7">
    <source>
        <dbReference type="Proteomes" id="UP000078595"/>
    </source>
</evidence>
<dbReference type="PANTHER" id="PTHR10067">
    <property type="entry name" value="PHOSPHATIDYLSERINE DECARBOXYLASE"/>
    <property type="match status" value="1"/>
</dbReference>
<reference evidence="6" key="2">
    <citation type="submission" date="2013-07" db="EMBL/GenBank/DDBJ databases">
        <authorList>
            <consortium name="The Broad Institute Genome Sequencing Platform"/>
            <person name="Cuomo C."/>
            <person name="Litvintseva A."/>
            <person name="Chen Y."/>
            <person name="Heitman J."/>
            <person name="Sun S."/>
            <person name="Springer D."/>
            <person name="Dromer F."/>
            <person name="Young S.K."/>
            <person name="Zeng Q."/>
            <person name="Gargeya S."/>
            <person name="Fitzgerald M."/>
            <person name="Abouelleil A."/>
            <person name="Alvarado L."/>
            <person name="Berlin A.M."/>
            <person name="Chapman S.B."/>
            <person name="Dewar J."/>
            <person name="Goldberg J."/>
            <person name="Griggs A."/>
            <person name="Gujja S."/>
            <person name="Hansen M."/>
            <person name="Howarth C."/>
            <person name="Imamovic A."/>
            <person name="Larimer J."/>
            <person name="McCowan C."/>
            <person name="Murphy C."/>
            <person name="Pearson M."/>
            <person name="Priest M."/>
            <person name="Roberts A."/>
            <person name="Saif S."/>
            <person name="Shea T."/>
            <person name="Sykes S."/>
            <person name="Wortman J."/>
            <person name="Nusbaum C."/>
            <person name="Birren B."/>
        </authorList>
    </citation>
    <scope>NUCLEOTIDE SEQUENCE</scope>
    <source>
        <strain evidence="6">CBS 10117</strain>
    </source>
</reference>
<reference evidence="6" key="3">
    <citation type="submission" date="2024-02" db="EMBL/GenBank/DDBJ databases">
        <title>Comparative genomics of Cryptococcus and Kwoniella reveals pathogenesis evolution and contrasting modes of karyotype evolution via chromosome fusion or intercentromeric recombination.</title>
        <authorList>
            <person name="Coelho M.A."/>
            <person name="David-Palma M."/>
            <person name="Shea T."/>
            <person name="Bowers K."/>
            <person name="McGinley-Smith S."/>
            <person name="Mohammad A.W."/>
            <person name="Gnirke A."/>
            <person name="Yurkov A.M."/>
            <person name="Nowrousian M."/>
            <person name="Sun S."/>
            <person name="Cuomo C.A."/>
            <person name="Heitman J."/>
        </authorList>
    </citation>
    <scope>NUCLEOTIDE SEQUENCE</scope>
    <source>
        <strain evidence="6">CBS 10117</strain>
    </source>
</reference>
<feature type="region of interest" description="Disordered" evidence="3">
    <location>
        <begin position="1"/>
        <end position="26"/>
    </location>
</feature>
<dbReference type="GO" id="GO:0005739">
    <property type="term" value="C:mitochondrion"/>
    <property type="evidence" value="ECO:0007669"/>
    <property type="project" value="TreeGrafter"/>
</dbReference>
<dbReference type="InterPro" id="IPR022237">
    <property type="entry name" value="PsiD-like"/>
</dbReference>
<dbReference type="AlphaFoldDB" id="A0A1A5ZWG2"/>
<keyword evidence="7" id="KW-1185">Reference proteome</keyword>
<dbReference type="Pfam" id="PF12588">
    <property type="entry name" value="PSDC"/>
    <property type="match status" value="1"/>
</dbReference>
<feature type="compositionally biased region" description="Basic and acidic residues" evidence="3">
    <location>
        <begin position="1"/>
        <end position="15"/>
    </location>
</feature>
<keyword evidence="1" id="KW-0210">Decarboxylase</keyword>
<dbReference type="Pfam" id="PF02666">
    <property type="entry name" value="PS_Dcarbxylase"/>
    <property type="match status" value="1"/>
</dbReference>
<dbReference type="Proteomes" id="UP000078595">
    <property type="component" value="Chromosome 10"/>
</dbReference>
<sequence length="441" mass="49638">MSDPKDTTVPQEHHMHTVGHWRSQDKRHHHKFLNDTVEHVDKNPKPLHPVLEDFKKAVENDTRLSMLFDLMFEQVPKNKEYLKDPTGETQVQDFDHLLRLMNHVISTAPAWTDAGHKVGMVGVPVNALLDWPMGTAAGFTVFQDPTVNDHLKKILNVWGEYLSSPASAEVLGEDKTGWFGKTGKASLEEVANKAGGTNLTFEELFQSDPQAKHHGYKSWDDFFTRHFKWENRPVADPSNDDVVANACESKVYKVARDVHARDKFWVKGQPYSVLDMLNFDKDYAQQFVGGTIYQAFLSALSYHRWHAPVSGTIKKSYIVQGTYYSEPLFVDFQANQSADKNGETTSQEYLSCTATRAVIFIESDNPKIGLMAFIGIGMTEVSTCDTTVKIGQHVNKGDELGMFHFGGSTHCLLFRKGVKLSGFPEPSDHNVAIRSKLCCVE</sequence>
<evidence type="ECO:0000256" key="2">
    <source>
        <dbReference type="ARBA" id="ARBA00023239"/>
    </source>
</evidence>
<evidence type="ECO:0000256" key="3">
    <source>
        <dbReference type="SAM" id="MobiDB-lite"/>
    </source>
</evidence>
<dbReference type="GO" id="GO:0006646">
    <property type="term" value="P:phosphatidylethanolamine biosynthetic process"/>
    <property type="evidence" value="ECO:0007669"/>
    <property type="project" value="TreeGrafter"/>
</dbReference>
<feature type="domain" description="L-tryptophan decarboxylase PsiD-like" evidence="4">
    <location>
        <begin position="48"/>
        <end position="186"/>
    </location>
</feature>
<dbReference type="OrthoDB" id="5973539at2759"/>
<gene>
    <name evidence="5" type="ORF">I303_08061</name>
    <name evidence="6" type="ORF">I303_108070</name>
</gene>
<protein>
    <submittedName>
        <fullName evidence="5">Phosphatidylserine decarboxylase</fullName>
    </submittedName>
</protein>
<evidence type="ECO:0000259" key="4">
    <source>
        <dbReference type="Pfam" id="PF12588"/>
    </source>
</evidence>
<dbReference type="InterPro" id="IPR003817">
    <property type="entry name" value="PS_Dcarbxylase"/>
</dbReference>
<dbReference type="GeneID" id="28971760"/>
<dbReference type="VEuPathDB" id="FungiDB:I303_08061"/>
<keyword evidence="2" id="KW-0456">Lyase</keyword>
<dbReference type="PANTHER" id="PTHR10067:SF9">
    <property type="entry name" value="PHOSPHATIDYLSERINE DECARBOXYLASE FAMILY PROTEIN (AFU_ORTHOLOGUE AFUA_7G01730)"/>
    <property type="match status" value="1"/>
</dbReference>
<dbReference type="EMBL" id="CP144539">
    <property type="protein sequence ID" value="WWC65452.1"/>
    <property type="molecule type" value="Genomic_DNA"/>
</dbReference>